<gene>
    <name evidence="1" type="ORF">T02_2241</name>
</gene>
<proteinExistence type="predicted"/>
<accession>A0A0V1LMC5</accession>
<reference evidence="1 2" key="1">
    <citation type="submission" date="2015-05" db="EMBL/GenBank/DDBJ databases">
        <title>Evolution of Trichinella species and genotypes.</title>
        <authorList>
            <person name="Korhonen P.K."/>
            <person name="Edoardo P."/>
            <person name="Giuseppe L.R."/>
            <person name="Gasser R.B."/>
        </authorList>
    </citation>
    <scope>NUCLEOTIDE SEQUENCE [LARGE SCALE GENOMIC DNA]</scope>
    <source>
        <strain evidence="1">ISS10</strain>
    </source>
</reference>
<protein>
    <submittedName>
        <fullName evidence="1">Uncharacterized protein</fullName>
    </submittedName>
</protein>
<dbReference type="Proteomes" id="UP000054721">
    <property type="component" value="Unassembled WGS sequence"/>
</dbReference>
<organism evidence="1 2">
    <name type="scientific">Trichinella nativa</name>
    <dbReference type="NCBI Taxonomy" id="6335"/>
    <lineage>
        <taxon>Eukaryota</taxon>
        <taxon>Metazoa</taxon>
        <taxon>Ecdysozoa</taxon>
        <taxon>Nematoda</taxon>
        <taxon>Enoplea</taxon>
        <taxon>Dorylaimia</taxon>
        <taxon>Trichinellida</taxon>
        <taxon>Trichinellidae</taxon>
        <taxon>Trichinella</taxon>
    </lineage>
</organism>
<comment type="caution">
    <text evidence="1">The sequence shown here is derived from an EMBL/GenBank/DDBJ whole genome shotgun (WGS) entry which is preliminary data.</text>
</comment>
<name>A0A0V1LMC5_9BILA</name>
<dbReference type="EMBL" id="JYDW01000026">
    <property type="protein sequence ID" value="KRZ60667.1"/>
    <property type="molecule type" value="Genomic_DNA"/>
</dbReference>
<sequence>MEKFPHMSGMPIILGTIQRAVMDTVHLVGQGGGWGGEREKAGIKICDMEYEKVSFYMDLEGTLEMAVLIILLKKALYRQFLPDLNGTKCGQQNAVGRVHHQININILCSHGNALVPFSVKLATKSHGQSLRFCAYRLVADRKDTNDTTEKTLESTDIQPTQPATKGFKVHLCHYLTGLQSQTNRCADWEQAVNAPHWLMLTTGTYEQLTTSGKDSTCFDQRPYQKIPQAAGRKATGIADATLHPSHPLSHNGQLRVSDRHSSQFYNDEVIRPCQPFHNSGLQQLDRDRSLQIPDLGEGRHSASDCPQGRFMQIFNPLEVWIAASSKRSVDLCSILCSSKVQWMICTLDLMVWFRTLSEVHSLVSGVDRRQFQTFCRSVFNLLWFKGSMDEWMEFAFFLHQYYQVDQDVKECSECMNSIRTHR</sequence>
<evidence type="ECO:0000313" key="1">
    <source>
        <dbReference type="EMBL" id="KRZ60667.1"/>
    </source>
</evidence>
<keyword evidence="2" id="KW-1185">Reference proteome</keyword>
<dbReference type="AlphaFoldDB" id="A0A0V1LMC5"/>
<evidence type="ECO:0000313" key="2">
    <source>
        <dbReference type="Proteomes" id="UP000054721"/>
    </source>
</evidence>